<dbReference type="InterPro" id="IPR036936">
    <property type="entry name" value="CRIB_dom_sf"/>
</dbReference>
<protein>
    <submittedName>
        <fullName evidence="7">Putative neural Wiskott-Aldrich syndrome protein</fullName>
    </submittedName>
</protein>
<keyword evidence="8" id="KW-1185">Reference proteome</keyword>
<dbReference type="SUPFAM" id="SSF47912">
    <property type="entry name" value="Wiscott-Aldrich syndrome protein, WASP, C-terminal domain"/>
    <property type="match status" value="1"/>
</dbReference>
<feature type="compositionally biased region" description="Polar residues" evidence="5">
    <location>
        <begin position="247"/>
        <end position="258"/>
    </location>
</feature>
<evidence type="ECO:0000256" key="5">
    <source>
        <dbReference type="SAM" id="MobiDB-lite"/>
    </source>
</evidence>
<gene>
    <name evidence="7" type="ORF">C7M84_021575</name>
</gene>
<keyword evidence="2" id="KW-0963">Cytoplasm</keyword>
<feature type="compositionally biased region" description="Basic residues" evidence="5">
    <location>
        <begin position="329"/>
        <end position="339"/>
    </location>
</feature>
<comment type="caution">
    <text evidence="7">The sequence shown here is derived from an EMBL/GenBank/DDBJ whole genome shotgun (WGS) entry which is preliminary data.</text>
</comment>
<evidence type="ECO:0000259" key="6">
    <source>
        <dbReference type="PROSITE" id="PS50108"/>
    </source>
</evidence>
<feature type="region of interest" description="Disordered" evidence="5">
    <location>
        <begin position="247"/>
        <end position="290"/>
    </location>
</feature>
<feature type="domain" description="CRIB" evidence="6">
    <location>
        <begin position="170"/>
        <end position="183"/>
    </location>
</feature>
<reference evidence="7 8" key="2">
    <citation type="submission" date="2019-01" db="EMBL/GenBank/DDBJ databases">
        <title>The decoding of complex shrimp genome reveals the adaptation for benthos swimmer, frequently molting mechanism and breeding impact on genome.</title>
        <authorList>
            <person name="Sun Y."/>
            <person name="Gao Y."/>
            <person name="Yu Y."/>
        </authorList>
    </citation>
    <scope>NUCLEOTIDE SEQUENCE [LARGE SCALE GENOMIC DNA]</scope>
    <source>
        <tissue evidence="7">Muscle</tissue>
    </source>
</reference>
<dbReference type="CDD" id="cd00132">
    <property type="entry name" value="CRIB"/>
    <property type="match status" value="1"/>
</dbReference>
<keyword evidence="4" id="KW-0206">Cytoskeleton</keyword>
<feature type="compositionally biased region" description="Polar residues" evidence="5">
    <location>
        <begin position="308"/>
        <end position="325"/>
    </location>
</feature>
<dbReference type="GO" id="GO:0005856">
    <property type="term" value="C:cytoskeleton"/>
    <property type="evidence" value="ECO:0007669"/>
    <property type="project" value="UniProtKB-SubCell"/>
</dbReference>
<evidence type="ECO:0000256" key="2">
    <source>
        <dbReference type="ARBA" id="ARBA00022490"/>
    </source>
</evidence>
<keyword evidence="3" id="KW-0597">Phosphoprotein</keyword>
<feature type="compositionally biased region" description="Basic residues" evidence="5">
    <location>
        <begin position="152"/>
        <end position="164"/>
    </location>
</feature>
<sequence length="452" mass="49471">MSRRLRRRFQIDFRSSKGKRPRIRKDMIGEPTNFQHISHGGDLDGSGGSGSDGQLKNQLILVDLAQKRRSIEEAKMLNCMSDEASLPASQAVAEDASRARQLGARETPQRDDGAGQQQQQQDDAPDGFSPHKEPTESHSLPLPSAGVEKSQKPRRSLRLKKKKKIRDDMIGLPYNFQHVSHAGFDRDNNFSQFNIEKQVEDQIRELFKEIGLTKTQMSRPRTREFVYNLLERHGVLQEAMRESQLLSSQKRLSGQSAEVVSVGGQPGKSLENEESEKGVSLVSEGHEYTGSGHEDEAMLVASLNLSDMEAQSSPQRAAPQDQSQEPVKKYRHRAAKRQAPRPPSQGGDAVPVAPPEKVSQTAAPDMRVSRVSPDAASGGEAPYNPAADKKVIHCIVSEGPVVHTVTSYVISSACSAGETQGSSSTSPQDNDSSVISIERAPTPPPPRKPLSP</sequence>
<evidence type="ECO:0000313" key="8">
    <source>
        <dbReference type="Proteomes" id="UP000283509"/>
    </source>
</evidence>
<dbReference type="STRING" id="6689.A0A3R7QNR1"/>
<feature type="compositionally biased region" description="Low complexity" evidence="5">
    <location>
        <begin position="422"/>
        <end position="433"/>
    </location>
</feature>
<evidence type="ECO:0000256" key="4">
    <source>
        <dbReference type="ARBA" id="ARBA00023212"/>
    </source>
</evidence>
<feature type="region of interest" description="Disordered" evidence="5">
    <location>
        <begin position="15"/>
        <end position="54"/>
    </location>
</feature>
<dbReference type="OrthoDB" id="8963340at2759"/>
<dbReference type="SMART" id="SM00285">
    <property type="entry name" value="PBD"/>
    <property type="match status" value="2"/>
</dbReference>
<evidence type="ECO:0000256" key="3">
    <source>
        <dbReference type="ARBA" id="ARBA00022553"/>
    </source>
</evidence>
<feature type="region of interest" description="Disordered" evidence="5">
    <location>
        <begin position="88"/>
        <end position="164"/>
    </location>
</feature>
<comment type="subcellular location">
    <subcellularLocation>
        <location evidence="1">Cytoplasm</location>
        <location evidence="1">Cytoskeleton</location>
    </subcellularLocation>
</comment>
<dbReference type="Pfam" id="PF00786">
    <property type="entry name" value="PBD"/>
    <property type="match status" value="1"/>
</dbReference>
<feature type="region of interest" description="Disordered" evidence="5">
    <location>
        <begin position="414"/>
        <end position="452"/>
    </location>
</feature>
<accession>A0A3R7QNR1</accession>
<dbReference type="Gene3D" id="3.90.810.10">
    <property type="entry name" value="CRIB domain"/>
    <property type="match status" value="2"/>
</dbReference>
<dbReference type="PROSITE" id="PS50108">
    <property type="entry name" value="CRIB"/>
    <property type="match status" value="2"/>
</dbReference>
<dbReference type="EMBL" id="QCYY01000454">
    <property type="protein sequence ID" value="ROT85034.1"/>
    <property type="molecule type" value="Genomic_DNA"/>
</dbReference>
<proteinExistence type="predicted"/>
<reference evidence="7 8" key="1">
    <citation type="submission" date="2018-04" db="EMBL/GenBank/DDBJ databases">
        <authorList>
            <person name="Zhang X."/>
            <person name="Yuan J."/>
            <person name="Li F."/>
            <person name="Xiang J."/>
        </authorList>
    </citation>
    <scope>NUCLEOTIDE SEQUENCE [LARGE SCALE GENOMIC DNA]</scope>
    <source>
        <tissue evidence="7">Muscle</tissue>
    </source>
</reference>
<organism evidence="7 8">
    <name type="scientific">Penaeus vannamei</name>
    <name type="common">Whiteleg shrimp</name>
    <name type="synonym">Litopenaeus vannamei</name>
    <dbReference type="NCBI Taxonomy" id="6689"/>
    <lineage>
        <taxon>Eukaryota</taxon>
        <taxon>Metazoa</taxon>
        <taxon>Ecdysozoa</taxon>
        <taxon>Arthropoda</taxon>
        <taxon>Crustacea</taxon>
        <taxon>Multicrustacea</taxon>
        <taxon>Malacostraca</taxon>
        <taxon>Eumalacostraca</taxon>
        <taxon>Eucarida</taxon>
        <taxon>Decapoda</taxon>
        <taxon>Dendrobranchiata</taxon>
        <taxon>Penaeoidea</taxon>
        <taxon>Penaeidae</taxon>
        <taxon>Penaeus</taxon>
    </lineage>
</organism>
<feature type="compositionally biased region" description="Pro residues" evidence="5">
    <location>
        <begin position="441"/>
        <end position="452"/>
    </location>
</feature>
<dbReference type="AlphaFoldDB" id="A0A3R7QNR1"/>
<evidence type="ECO:0000313" key="7">
    <source>
        <dbReference type="EMBL" id="ROT85034.1"/>
    </source>
</evidence>
<feature type="region of interest" description="Disordered" evidence="5">
    <location>
        <begin position="308"/>
        <end position="385"/>
    </location>
</feature>
<feature type="domain" description="CRIB" evidence="6">
    <location>
        <begin position="28"/>
        <end position="41"/>
    </location>
</feature>
<evidence type="ECO:0000256" key="1">
    <source>
        <dbReference type="ARBA" id="ARBA00004245"/>
    </source>
</evidence>
<dbReference type="InterPro" id="IPR000095">
    <property type="entry name" value="CRIB_dom"/>
</dbReference>
<name>A0A3R7QNR1_PENVA</name>
<dbReference type="Proteomes" id="UP000283509">
    <property type="component" value="Unassembled WGS sequence"/>
</dbReference>
<dbReference type="GO" id="GO:0007015">
    <property type="term" value="P:actin filament organization"/>
    <property type="evidence" value="ECO:0007669"/>
    <property type="project" value="InterPro"/>
</dbReference>
<dbReference type="InterPro" id="IPR011026">
    <property type="entry name" value="WAS_C"/>
</dbReference>